<dbReference type="AlphaFoldDB" id="A0A429ZRX4"/>
<organism evidence="3 4">
    <name type="scientific">Vagococcus salmoninarum</name>
    <dbReference type="NCBI Taxonomy" id="2739"/>
    <lineage>
        <taxon>Bacteria</taxon>
        <taxon>Bacillati</taxon>
        <taxon>Bacillota</taxon>
        <taxon>Bacilli</taxon>
        <taxon>Lactobacillales</taxon>
        <taxon>Enterococcaceae</taxon>
        <taxon>Vagococcus</taxon>
    </lineage>
</organism>
<evidence type="ECO:0000313" key="3">
    <source>
        <dbReference type="EMBL" id="RST96480.1"/>
    </source>
</evidence>
<protein>
    <recommendedName>
        <fullName evidence="2">WxL domain-containing protein</fullName>
    </recommendedName>
</protein>
<evidence type="ECO:0000259" key="2">
    <source>
        <dbReference type="Pfam" id="PF13731"/>
    </source>
</evidence>
<dbReference type="InterPro" id="IPR027994">
    <property type="entry name" value="WxL_dom"/>
</dbReference>
<dbReference type="EMBL" id="NGJU01000007">
    <property type="protein sequence ID" value="RST96480.1"/>
    <property type="molecule type" value="Genomic_DNA"/>
</dbReference>
<dbReference type="Proteomes" id="UP000287239">
    <property type="component" value="Unassembled WGS sequence"/>
</dbReference>
<comment type="caution">
    <text evidence="3">The sequence shown here is derived from an EMBL/GenBank/DDBJ whole genome shotgun (WGS) entry which is preliminary data.</text>
</comment>
<feature type="chain" id="PRO_5019145128" description="WxL domain-containing protein" evidence="1">
    <location>
        <begin position="26"/>
        <end position="228"/>
    </location>
</feature>
<sequence length="228" mass="24034">MKHQKVTLSMGIVLASSLVVAPVLAAETPAATIKSTGSITMKANEDPNNPENGGPLRINNVTNISFGEQVISGDDQVYAAKMSTEQDEEGNFLPDNIKIIDDRGTNQGWELQVKNDGFKSVDGTVPLAGTELTINPVSIVSKSGNLLPSTLKPVILKNDGFKTMVAAKASEGVGTTTTLFGNLAGEDTENTNVTLKIPGSSAKVKDTTYQTTLTWVLLDEPSAMVLGN</sequence>
<evidence type="ECO:0000256" key="1">
    <source>
        <dbReference type="SAM" id="SignalP"/>
    </source>
</evidence>
<proteinExistence type="predicted"/>
<keyword evidence="4" id="KW-1185">Reference proteome</keyword>
<accession>A0A429ZRX4</accession>
<dbReference type="RefSeq" id="WP_126779138.1">
    <property type="nucleotide sequence ID" value="NZ_NGJU01000007.1"/>
</dbReference>
<evidence type="ECO:0000313" key="4">
    <source>
        <dbReference type="Proteomes" id="UP000287239"/>
    </source>
</evidence>
<name>A0A429ZRX4_9ENTE</name>
<dbReference type="GeneID" id="98567937"/>
<dbReference type="OrthoDB" id="2339326at2"/>
<gene>
    <name evidence="3" type="ORF">CBF35_06100</name>
</gene>
<keyword evidence="1" id="KW-0732">Signal</keyword>
<dbReference type="Pfam" id="PF13731">
    <property type="entry name" value="WxL"/>
    <property type="match status" value="1"/>
</dbReference>
<feature type="domain" description="WxL" evidence="2">
    <location>
        <begin position="34"/>
        <end position="221"/>
    </location>
</feature>
<reference evidence="3 4" key="1">
    <citation type="submission" date="2017-05" db="EMBL/GenBank/DDBJ databases">
        <title>Vagococcus spp. assemblies.</title>
        <authorList>
            <person name="Gulvik C.A."/>
        </authorList>
    </citation>
    <scope>NUCLEOTIDE SEQUENCE [LARGE SCALE GENOMIC DNA]</scope>
    <source>
        <strain evidence="3 4">NCFB 2777</strain>
    </source>
</reference>
<feature type="signal peptide" evidence="1">
    <location>
        <begin position="1"/>
        <end position="25"/>
    </location>
</feature>